<organism evidence="1 2">
    <name type="scientific">Aliikangiella coralliicola</name>
    <dbReference type="NCBI Taxonomy" id="2592383"/>
    <lineage>
        <taxon>Bacteria</taxon>
        <taxon>Pseudomonadati</taxon>
        <taxon>Pseudomonadota</taxon>
        <taxon>Gammaproteobacteria</taxon>
        <taxon>Oceanospirillales</taxon>
        <taxon>Pleioneaceae</taxon>
        <taxon>Aliikangiella</taxon>
    </lineage>
</organism>
<reference evidence="1 2" key="1">
    <citation type="submission" date="2019-07" db="EMBL/GenBank/DDBJ databases">
        <title>Draft genome for Aliikangiella sp. M105.</title>
        <authorList>
            <person name="Wang G."/>
        </authorList>
    </citation>
    <scope>NUCLEOTIDE SEQUENCE [LARGE SCALE GENOMIC DNA]</scope>
    <source>
        <strain evidence="1 2">M105</strain>
    </source>
</reference>
<dbReference type="AlphaFoldDB" id="A0A545UC10"/>
<comment type="caution">
    <text evidence="1">The sequence shown here is derived from an EMBL/GenBank/DDBJ whole genome shotgun (WGS) entry which is preliminary data.</text>
</comment>
<gene>
    <name evidence="1" type="ORF">FLL46_14455</name>
</gene>
<sequence length="97" mass="11131">MKKPRPLPVLLILLIASINTNLIASEYFIQSKETTSQHISELEQEQKTVQEPVMYNCTPHPYCDSNSDSSDKSTHTFLNLIQELLKQSENKKNPDKQ</sequence>
<dbReference type="RefSeq" id="WP_142894565.1">
    <property type="nucleotide sequence ID" value="NZ_ML660165.1"/>
</dbReference>
<evidence type="ECO:0000313" key="2">
    <source>
        <dbReference type="Proteomes" id="UP000315439"/>
    </source>
</evidence>
<keyword evidence="2" id="KW-1185">Reference proteome</keyword>
<dbReference type="Proteomes" id="UP000315439">
    <property type="component" value="Unassembled WGS sequence"/>
</dbReference>
<proteinExistence type="predicted"/>
<protein>
    <submittedName>
        <fullName evidence="1">Uncharacterized protein</fullName>
    </submittedName>
</protein>
<dbReference type="EMBL" id="VIKS01000009">
    <property type="protein sequence ID" value="TQV87005.1"/>
    <property type="molecule type" value="Genomic_DNA"/>
</dbReference>
<accession>A0A545UC10</accession>
<evidence type="ECO:0000313" key="1">
    <source>
        <dbReference type="EMBL" id="TQV87005.1"/>
    </source>
</evidence>
<name>A0A545UC10_9GAMM</name>